<gene>
    <name evidence="2" type="ORF">MRATA1EN1_LOCUS15531</name>
</gene>
<sequence>MPNPGPGEIPAAAAASPPALPEVIEPLPRRALIPVAEASGQHFQDPAPAELPKLYLPLPISRMPFSAYTSPQHHSPSLPLNGKIQSGAPNSSSPGLPYKGLGTPQPSLGKPWLLTWTHSIWKSLDVGSYSTWMTCCWLLRPRKNVGKGQKPCSSC</sequence>
<evidence type="ECO:0000256" key="1">
    <source>
        <dbReference type="SAM" id="MobiDB-lite"/>
    </source>
</evidence>
<evidence type="ECO:0000313" key="3">
    <source>
        <dbReference type="Proteomes" id="UP001176941"/>
    </source>
</evidence>
<organism evidence="2 3">
    <name type="scientific">Rangifer tarandus platyrhynchus</name>
    <name type="common">Svalbard reindeer</name>
    <dbReference type="NCBI Taxonomy" id="3082113"/>
    <lineage>
        <taxon>Eukaryota</taxon>
        <taxon>Metazoa</taxon>
        <taxon>Chordata</taxon>
        <taxon>Craniata</taxon>
        <taxon>Vertebrata</taxon>
        <taxon>Euteleostomi</taxon>
        <taxon>Mammalia</taxon>
        <taxon>Eutheria</taxon>
        <taxon>Laurasiatheria</taxon>
        <taxon>Artiodactyla</taxon>
        <taxon>Ruminantia</taxon>
        <taxon>Pecora</taxon>
        <taxon>Cervidae</taxon>
        <taxon>Odocoileinae</taxon>
        <taxon>Rangifer</taxon>
    </lineage>
</organism>
<feature type="compositionally biased region" description="Polar residues" evidence="1">
    <location>
        <begin position="83"/>
        <end position="94"/>
    </location>
</feature>
<accession>A0ABN8YYL3</accession>
<dbReference type="Proteomes" id="UP001176941">
    <property type="component" value="Chromosome 25"/>
</dbReference>
<keyword evidence="3" id="KW-1185">Reference proteome</keyword>
<name>A0ABN8YYL3_RANTA</name>
<protein>
    <submittedName>
        <fullName evidence="2">Uncharacterized protein</fullName>
    </submittedName>
</protein>
<evidence type="ECO:0000313" key="2">
    <source>
        <dbReference type="EMBL" id="CAI9166569.1"/>
    </source>
</evidence>
<feature type="region of interest" description="Disordered" evidence="1">
    <location>
        <begin position="67"/>
        <end position="101"/>
    </location>
</feature>
<reference evidence="2" key="1">
    <citation type="submission" date="2023-04" db="EMBL/GenBank/DDBJ databases">
        <authorList>
            <consortium name="ELIXIR-Norway"/>
        </authorList>
    </citation>
    <scope>NUCLEOTIDE SEQUENCE [LARGE SCALE GENOMIC DNA]</scope>
</reference>
<proteinExistence type="predicted"/>
<dbReference type="EMBL" id="OX459961">
    <property type="protein sequence ID" value="CAI9166569.1"/>
    <property type="molecule type" value="Genomic_DNA"/>
</dbReference>